<accession>A0A6G0YYA0</accession>
<evidence type="ECO:0000313" key="2">
    <source>
        <dbReference type="Proteomes" id="UP000478052"/>
    </source>
</evidence>
<evidence type="ECO:0000313" key="1">
    <source>
        <dbReference type="EMBL" id="KAF0762873.1"/>
    </source>
</evidence>
<comment type="caution">
    <text evidence="1">The sequence shown here is derived from an EMBL/GenBank/DDBJ whole genome shotgun (WGS) entry which is preliminary data.</text>
</comment>
<dbReference type="AlphaFoldDB" id="A0A6G0YYA0"/>
<protein>
    <submittedName>
        <fullName evidence="1">MULE domain-containing protein</fullName>
    </submittedName>
</protein>
<dbReference type="Proteomes" id="UP000478052">
    <property type="component" value="Unassembled WGS sequence"/>
</dbReference>
<keyword evidence="2" id="KW-1185">Reference proteome</keyword>
<proteinExistence type="predicted"/>
<dbReference type="OrthoDB" id="90756at2759"/>
<name>A0A6G0YYA0_APHCR</name>
<organism evidence="1 2">
    <name type="scientific">Aphis craccivora</name>
    <name type="common">Cowpea aphid</name>
    <dbReference type="NCBI Taxonomy" id="307492"/>
    <lineage>
        <taxon>Eukaryota</taxon>
        <taxon>Metazoa</taxon>
        <taxon>Ecdysozoa</taxon>
        <taxon>Arthropoda</taxon>
        <taxon>Hexapoda</taxon>
        <taxon>Insecta</taxon>
        <taxon>Pterygota</taxon>
        <taxon>Neoptera</taxon>
        <taxon>Paraneoptera</taxon>
        <taxon>Hemiptera</taxon>
        <taxon>Sternorrhyncha</taxon>
        <taxon>Aphidomorpha</taxon>
        <taxon>Aphidoidea</taxon>
        <taxon>Aphididae</taxon>
        <taxon>Aphidini</taxon>
        <taxon>Aphis</taxon>
        <taxon>Aphis</taxon>
    </lineage>
</organism>
<dbReference type="EMBL" id="VUJU01002023">
    <property type="protein sequence ID" value="KAF0762873.1"/>
    <property type="molecule type" value="Genomic_DNA"/>
</dbReference>
<gene>
    <name evidence="1" type="ORF">FWK35_00014053</name>
</gene>
<reference evidence="1 2" key="1">
    <citation type="submission" date="2019-08" db="EMBL/GenBank/DDBJ databases">
        <title>Whole genome of Aphis craccivora.</title>
        <authorList>
            <person name="Voronova N.V."/>
            <person name="Shulinski R.S."/>
            <person name="Bandarenka Y.V."/>
            <person name="Zhorov D.G."/>
            <person name="Warner D."/>
        </authorList>
    </citation>
    <scope>NUCLEOTIDE SEQUENCE [LARGE SCALE GENOMIC DNA]</scope>
    <source>
        <strain evidence="1">180601</strain>
        <tissue evidence="1">Whole Body</tissue>
    </source>
</reference>
<sequence length="110" mass="12806">MFPHIPVFGCRFYLGQSWWRKIQSLGLSIEYRKFDSSISIFLRSLFGLPFIPPNALLDTYISKSALFPPSIWAEYNLVYPVPQTIASHFIRNSTVIFILQNQTYLNSQKL</sequence>